<keyword evidence="5" id="KW-1185">Reference proteome</keyword>
<keyword evidence="1 4" id="KW-0808">Transferase</keyword>
<dbReference type="STRING" id="1114972.FD35_GL002684"/>
<dbReference type="GO" id="GO:0016747">
    <property type="term" value="F:acyltransferase activity, transferring groups other than amino-acyl groups"/>
    <property type="evidence" value="ECO:0007669"/>
    <property type="project" value="InterPro"/>
</dbReference>
<dbReference type="PROSITE" id="PS51186">
    <property type="entry name" value="GNAT"/>
    <property type="match status" value="1"/>
</dbReference>
<accession>A0A0R1RLQ4</accession>
<name>A0A0R1RLQ4_9LACO</name>
<dbReference type="PATRIC" id="fig|1114972.6.peg.2750"/>
<organism evidence="4 5">
    <name type="scientific">Furfurilactobacillus rossiae DSM 15814</name>
    <dbReference type="NCBI Taxonomy" id="1114972"/>
    <lineage>
        <taxon>Bacteria</taxon>
        <taxon>Bacillati</taxon>
        <taxon>Bacillota</taxon>
        <taxon>Bacilli</taxon>
        <taxon>Lactobacillales</taxon>
        <taxon>Lactobacillaceae</taxon>
        <taxon>Furfurilactobacillus</taxon>
    </lineage>
</organism>
<dbReference type="Proteomes" id="UP000051999">
    <property type="component" value="Unassembled WGS sequence"/>
</dbReference>
<evidence type="ECO:0000313" key="5">
    <source>
        <dbReference type="Proteomes" id="UP000051999"/>
    </source>
</evidence>
<dbReference type="InterPro" id="IPR000182">
    <property type="entry name" value="GNAT_dom"/>
</dbReference>
<sequence length="165" mass="19360">MHSNFQTVILVTLNRIEWRNKMSIISHHARSEDYDALTILWRETVVTTHKFLKATDIDQIQRMLPVYFDAVNLLTWFHGEELIGFSGTKNYKLEMLFLDVRCLHQGYGSQILERLINENHIQTVDVNEQNPDALAFYQHNGFHIANRDAEDNQGRPFPILHLKLT</sequence>
<dbReference type="PANTHER" id="PTHR43800">
    <property type="entry name" value="PEPTIDYL-LYSINE N-ACETYLTRANSFERASE YJAB"/>
    <property type="match status" value="1"/>
</dbReference>
<dbReference type="eggNOG" id="COG0454">
    <property type="taxonomic scope" value="Bacteria"/>
</dbReference>
<dbReference type="AlphaFoldDB" id="A0A0R1RLQ4"/>
<comment type="caution">
    <text evidence="4">The sequence shown here is derived from an EMBL/GenBank/DDBJ whole genome shotgun (WGS) entry which is preliminary data.</text>
</comment>
<evidence type="ECO:0000256" key="1">
    <source>
        <dbReference type="ARBA" id="ARBA00022679"/>
    </source>
</evidence>
<dbReference type="Pfam" id="PF13673">
    <property type="entry name" value="Acetyltransf_10"/>
    <property type="match status" value="1"/>
</dbReference>
<feature type="domain" description="N-acetyltransferase" evidence="3">
    <location>
        <begin position="24"/>
        <end position="165"/>
    </location>
</feature>
<evidence type="ECO:0000256" key="2">
    <source>
        <dbReference type="ARBA" id="ARBA00023315"/>
    </source>
</evidence>
<gene>
    <name evidence="4" type="ORF">FD35_GL002684</name>
</gene>
<reference evidence="4 5" key="1">
    <citation type="journal article" date="2015" name="Genome Announc.">
        <title>Expanding the biotechnology potential of lactobacilli through comparative genomics of 213 strains and associated genera.</title>
        <authorList>
            <person name="Sun Z."/>
            <person name="Harris H.M."/>
            <person name="McCann A."/>
            <person name="Guo C."/>
            <person name="Argimon S."/>
            <person name="Zhang W."/>
            <person name="Yang X."/>
            <person name="Jeffery I.B."/>
            <person name="Cooney J.C."/>
            <person name="Kagawa T.F."/>
            <person name="Liu W."/>
            <person name="Song Y."/>
            <person name="Salvetti E."/>
            <person name="Wrobel A."/>
            <person name="Rasinkangas P."/>
            <person name="Parkhill J."/>
            <person name="Rea M.C."/>
            <person name="O'Sullivan O."/>
            <person name="Ritari J."/>
            <person name="Douillard F.P."/>
            <person name="Paul Ross R."/>
            <person name="Yang R."/>
            <person name="Briner A.E."/>
            <person name="Felis G.E."/>
            <person name="de Vos W.M."/>
            <person name="Barrangou R."/>
            <person name="Klaenhammer T.R."/>
            <person name="Caufield P.W."/>
            <person name="Cui Y."/>
            <person name="Zhang H."/>
            <person name="O'Toole P.W."/>
        </authorList>
    </citation>
    <scope>NUCLEOTIDE SEQUENCE [LARGE SCALE GENOMIC DNA]</scope>
    <source>
        <strain evidence="4 5">DSM 15814</strain>
    </source>
</reference>
<dbReference type="EMBL" id="AZFF01000009">
    <property type="protein sequence ID" value="KRL54344.1"/>
    <property type="molecule type" value="Genomic_DNA"/>
</dbReference>
<dbReference type="InterPro" id="IPR016181">
    <property type="entry name" value="Acyl_CoA_acyltransferase"/>
</dbReference>
<evidence type="ECO:0000259" key="3">
    <source>
        <dbReference type="PROSITE" id="PS51186"/>
    </source>
</evidence>
<dbReference type="SUPFAM" id="SSF55729">
    <property type="entry name" value="Acyl-CoA N-acyltransferases (Nat)"/>
    <property type="match status" value="1"/>
</dbReference>
<proteinExistence type="predicted"/>
<evidence type="ECO:0000313" key="4">
    <source>
        <dbReference type="EMBL" id="KRL54344.1"/>
    </source>
</evidence>
<protein>
    <submittedName>
        <fullName evidence="4">Acetyltransferase</fullName>
    </submittedName>
</protein>
<dbReference type="PANTHER" id="PTHR43800:SF1">
    <property type="entry name" value="PEPTIDYL-LYSINE N-ACETYLTRANSFERASE YJAB"/>
    <property type="match status" value="1"/>
</dbReference>
<dbReference type="Gene3D" id="3.40.630.30">
    <property type="match status" value="1"/>
</dbReference>
<keyword evidence="2" id="KW-0012">Acyltransferase</keyword>